<keyword evidence="9 11" id="KW-0406">Ion transport</keyword>
<evidence type="ECO:0000256" key="1">
    <source>
        <dbReference type="ARBA" id="ARBA00022448"/>
    </source>
</evidence>
<evidence type="ECO:0000256" key="10">
    <source>
        <dbReference type="ARBA" id="ARBA00023136"/>
    </source>
</evidence>
<comment type="function">
    <text evidence="11">Part of the high-affinity ATP-driven potassium transport (or Kdp) system, which catalyzes the hydrolysis of ATP coupled with the electrogenic transport of potassium into the cytoplasm. This subunit acts as a catalytic chaperone that increases the ATP-binding affinity of the ATP-hydrolyzing subunit KdpB by the formation of a transient KdpB/KdpC/ATP ternary complex.</text>
</comment>
<evidence type="ECO:0000256" key="8">
    <source>
        <dbReference type="ARBA" id="ARBA00022989"/>
    </source>
</evidence>
<dbReference type="Proteomes" id="UP001058602">
    <property type="component" value="Chromosome 1"/>
</dbReference>
<dbReference type="PANTHER" id="PTHR30042">
    <property type="entry name" value="POTASSIUM-TRANSPORTING ATPASE C CHAIN"/>
    <property type="match status" value="1"/>
</dbReference>
<dbReference type="HAMAP" id="MF_00276">
    <property type="entry name" value="KdpC"/>
    <property type="match status" value="1"/>
</dbReference>
<keyword evidence="10 11" id="KW-0472">Membrane</keyword>
<gene>
    <name evidence="11 12" type="primary">kdpC</name>
    <name evidence="12" type="ORF">NP165_02395</name>
</gene>
<keyword evidence="1 11" id="KW-0813">Transport</keyword>
<keyword evidence="7 11" id="KW-0630">Potassium</keyword>
<dbReference type="PANTHER" id="PTHR30042:SF2">
    <property type="entry name" value="POTASSIUM-TRANSPORTING ATPASE KDPC SUBUNIT"/>
    <property type="match status" value="1"/>
</dbReference>
<reference evidence="12" key="1">
    <citation type="submission" date="2022-07" db="EMBL/GenBank/DDBJ databases">
        <title>Complete genome of Vibrio japonicus strain JCM 31412T and phylogenomic assessment of the Nereis clade of the genus Vibrio.</title>
        <authorList>
            <person name="Shlafstein M.D."/>
            <person name="Emsley S.A."/>
            <person name="Ushijima B."/>
            <person name="Videau P."/>
            <person name="Saw J.H."/>
        </authorList>
    </citation>
    <scope>NUCLEOTIDE SEQUENCE</scope>
    <source>
        <strain evidence="12">JCM 31412</strain>
    </source>
</reference>
<keyword evidence="5 11" id="KW-0547">Nucleotide-binding</keyword>
<evidence type="ECO:0000256" key="2">
    <source>
        <dbReference type="ARBA" id="ARBA00022475"/>
    </source>
</evidence>
<evidence type="ECO:0000256" key="5">
    <source>
        <dbReference type="ARBA" id="ARBA00022741"/>
    </source>
</evidence>
<evidence type="ECO:0000313" key="12">
    <source>
        <dbReference type="EMBL" id="UUM31020.1"/>
    </source>
</evidence>
<accession>A0ABY5LJF0</accession>
<sequence length="212" mass="22550">MNTDIKHYPRSGAIASEKAASSSGLEQLVCAVRASGALLLLCGVAYTGSVTLLGQALFPHQATGSLIEHNGKMVGANWVAQEFVSPGYFHSRPSAVSHDPTSTGGSNLAPSNPELVERVRQDSLKIQSDYGVAASEIPVDMLSASGSGIDPHISPQAAVFQAERIAENRRIPLEVVMSLISFNTEAPQWGVFGQERVNVLRLNLALDQLESK</sequence>
<evidence type="ECO:0000256" key="3">
    <source>
        <dbReference type="ARBA" id="ARBA00022538"/>
    </source>
</evidence>
<comment type="subunit">
    <text evidence="11">The system is composed of three essential subunits: KdpA, KdpB and KdpC.</text>
</comment>
<evidence type="ECO:0000256" key="6">
    <source>
        <dbReference type="ARBA" id="ARBA00022840"/>
    </source>
</evidence>
<dbReference type="PIRSF" id="PIRSF001296">
    <property type="entry name" value="K_ATPase_KdpC"/>
    <property type="match status" value="1"/>
</dbReference>
<dbReference type="EMBL" id="CP102096">
    <property type="protein sequence ID" value="UUM31020.1"/>
    <property type="molecule type" value="Genomic_DNA"/>
</dbReference>
<dbReference type="Pfam" id="PF02669">
    <property type="entry name" value="KdpC"/>
    <property type="match status" value="1"/>
</dbReference>
<evidence type="ECO:0000313" key="13">
    <source>
        <dbReference type="Proteomes" id="UP001058602"/>
    </source>
</evidence>
<evidence type="ECO:0000256" key="11">
    <source>
        <dbReference type="HAMAP-Rule" id="MF_00276"/>
    </source>
</evidence>
<evidence type="ECO:0000256" key="7">
    <source>
        <dbReference type="ARBA" id="ARBA00022958"/>
    </source>
</evidence>
<keyword evidence="13" id="KW-1185">Reference proteome</keyword>
<keyword evidence="2 11" id="KW-1003">Cell membrane</keyword>
<keyword evidence="6 11" id="KW-0067">ATP-binding</keyword>
<keyword evidence="3 11" id="KW-0633">Potassium transport</keyword>
<evidence type="ECO:0000256" key="4">
    <source>
        <dbReference type="ARBA" id="ARBA00022692"/>
    </source>
</evidence>
<evidence type="ECO:0000256" key="9">
    <source>
        <dbReference type="ARBA" id="ARBA00023065"/>
    </source>
</evidence>
<keyword evidence="8 11" id="KW-1133">Transmembrane helix</keyword>
<organism evidence="12 13">
    <name type="scientific">Vibrio japonicus</name>
    <dbReference type="NCBI Taxonomy" id="1824638"/>
    <lineage>
        <taxon>Bacteria</taxon>
        <taxon>Pseudomonadati</taxon>
        <taxon>Pseudomonadota</taxon>
        <taxon>Gammaproteobacteria</taxon>
        <taxon>Vibrionales</taxon>
        <taxon>Vibrionaceae</taxon>
        <taxon>Vibrio</taxon>
    </lineage>
</organism>
<dbReference type="NCBIfam" id="NF001454">
    <property type="entry name" value="PRK00315.1"/>
    <property type="match status" value="1"/>
</dbReference>
<dbReference type="RefSeq" id="WP_257084746.1">
    <property type="nucleotide sequence ID" value="NZ_CP102096.1"/>
</dbReference>
<comment type="subcellular location">
    <subcellularLocation>
        <location evidence="11">Cell membrane</location>
        <topology evidence="11">Single-pass membrane protein</topology>
    </subcellularLocation>
</comment>
<comment type="similarity">
    <text evidence="11">Belongs to the KdpC family.</text>
</comment>
<name>A0ABY5LJF0_9VIBR</name>
<dbReference type="NCBIfam" id="TIGR00681">
    <property type="entry name" value="kdpC"/>
    <property type="match status" value="1"/>
</dbReference>
<proteinExistence type="inferred from homology"/>
<dbReference type="InterPro" id="IPR003820">
    <property type="entry name" value="KdpC"/>
</dbReference>
<protein>
    <recommendedName>
        <fullName evidence="11">Potassium-transporting ATPase KdpC subunit</fullName>
    </recommendedName>
    <alternativeName>
        <fullName evidence="11">ATP phosphohydrolase [potassium-transporting] C chain</fullName>
    </alternativeName>
    <alternativeName>
        <fullName evidence="11">Potassium-binding and translocating subunit C</fullName>
    </alternativeName>
    <alternativeName>
        <fullName evidence="11">Potassium-translocating ATPase C chain</fullName>
    </alternativeName>
</protein>
<keyword evidence="4 11" id="KW-0812">Transmembrane</keyword>